<dbReference type="GO" id="GO:0006351">
    <property type="term" value="P:DNA-templated transcription"/>
    <property type="evidence" value="ECO:0007669"/>
    <property type="project" value="InterPro"/>
</dbReference>
<dbReference type="PANTHER" id="PTHR47171:SF1">
    <property type="entry name" value="ZN(II)2CYS6 TRANSCRIPTION FACTOR (EUROFUNG)"/>
    <property type="match status" value="1"/>
</dbReference>
<sequence length="718" mass="79450">MPNGVGGTLSARKRAFKACQRCNSRKVKCDAARTGLPCTRCRVDGVEGCAFITSRRGTYDRGRSQSNAPTGDSSMSHPADDPITGESPAAEDRPSTSAASEPDPASALASVIPSSGQGQDSTRSQGIGEPEEARSNSLALMFENFLRQQGRDAEGLVGKHGFVLLGDSSPLTFALKEFMPEKRDGIRSEQRAMGDGEVARSHERSAHPSHLSPADIAYLQAKGAFHSPNPECLRALVDAFIGKFYPLYSIVNKADFLEQHRSGTIPWILLHAASLIGAAYCDLTVIKSAGFKTRQSARRFFYDKAKVLYDVGYETNSVVLLQAIIILTFWGPDMKSYWNPCSWVGVAVTIAESLGIHRSTASLPSHQDKGLLRRMWWTIAVRDAYCGTLLGRPFRVNMSHCDTPMLTMDDFTTEQGQNVLMDDRRLSALYQIQLAKLSLILRHITNARSNPGFSSTPQTLHEMLDHWRSDLPTEINWSDSGPSTSMFAESLKILFHHHVIFIYLARRDILSHDGTPGLGPEAATCEIAESAAQTISSTALYLMTKSMVHSMPQEVFPAFFVAGIVFYRFIRRSSPLIAQLGQAALDNCQIVLNEVRDCWDPAFWGLQIFEFLQAGIKKNKASDEATATAESPTSQSAMEGLVNNQRVENIMSTPEYYALQNTFEMGSAIHNFQNAAQQRQLDMTLQTQLYDRFLDPDNYFLMPTSLGTSEYTLDPSQW</sequence>
<organism evidence="9 10">
    <name type="scientific">Capronia coronata CBS 617.96</name>
    <dbReference type="NCBI Taxonomy" id="1182541"/>
    <lineage>
        <taxon>Eukaryota</taxon>
        <taxon>Fungi</taxon>
        <taxon>Dikarya</taxon>
        <taxon>Ascomycota</taxon>
        <taxon>Pezizomycotina</taxon>
        <taxon>Eurotiomycetes</taxon>
        <taxon>Chaetothyriomycetidae</taxon>
        <taxon>Chaetothyriales</taxon>
        <taxon>Herpotrichiellaceae</taxon>
        <taxon>Capronia</taxon>
    </lineage>
</organism>
<keyword evidence="5" id="KW-0804">Transcription</keyword>
<evidence type="ECO:0000256" key="4">
    <source>
        <dbReference type="ARBA" id="ARBA00023125"/>
    </source>
</evidence>
<dbReference type="PROSITE" id="PS50048">
    <property type="entry name" value="ZN2_CY6_FUNGAL_2"/>
    <property type="match status" value="1"/>
</dbReference>
<dbReference type="InterPro" id="IPR007219">
    <property type="entry name" value="XnlR_reg_dom"/>
</dbReference>
<keyword evidence="10" id="KW-1185">Reference proteome</keyword>
<dbReference type="OrthoDB" id="5121955at2759"/>
<dbReference type="EMBL" id="AMWN01000001">
    <property type="protein sequence ID" value="EXJ96150.1"/>
    <property type="molecule type" value="Genomic_DNA"/>
</dbReference>
<dbReference type="CDD" id="cd00067">
    <property type="entry name" value="GAL4"/>
    <property type="match status" value="1"/>
</dbReference>
<feature type="compositionally biased region" description="Polar residues" evidence="7">
    <location>
        <begin position="112"/>
        <end position="125"/>
    </location>
</feature>
<feature type="compositionally biased region" description="Polar residues" evidence="7">
    <location>
        <begin position="64"/>
        <end position="76"/>
    </location>
</feature>
<proteinExistence type="predicted"/>
<keyword evidence="6" id="KW-0539">Nucleus</keyword>
<evidence type="ECO:0000256" key="5">
    <source>
        <dbReference type="ARBA" id="ARBA00023163"/>
    </source>
</evidence>
<dbReference type="Proteomes" id="UP000019484">
    <property type="component" value="Unassembled WGS sequence"/>
</dbReference>
<dbReference type="AlphaFoldDB" id="W9Z2G4"/>
<dbReference type="GO" id="GO:0000981">
    <property type="term" value="F:DNA-binding transcription factor activity, RNA polymerase II-specific"/>
    <property type="evidence" value="ECO:0007669"/>
    <property type="project" value="InterPro"/>
</dbReference>
<dbReference type="InterPro" id="IPR001138">
    <property type="entry name" value="Zn2Cys6_DnaBD"/>
</dbReference>
<dbReference type="SMART" id="SM00066">
    <property type="entry name" value="GAL4"/>
    <property type="match status" value="1"/>
</dbReference>
<dbReference type="InterPro" id="IPR052073">
    <property type="entry name" value="Amide_Lactam_Regulators"/>
</dbReference>
<dbReference type="Pfam" id="PF04082">
    <property type="entry name" value="Fungal_trans"/>
    <property type="match status" value="1"/>
</dbReference>
<dbReference type="GeneID" id="19156178"/>
<dbReference type="InterPro" id="IPR036864">
    <property type="entry name" value="Zn2-C6_fun-type_DNA-bd_sf"/>
</dbReference>
<dbReference type="eggNOG" id="ENOG502SHX4">
    <property type="taxonomic scope" value="Eukaryota"/>
</dbReference>
<protein>
    <recommendedName>
        <fullName evidence="8">Zn(2)-C6 fungal-type domain-containing protein</fullName>
    </recommendedName>
</protein>
<dbReference type="GO" id="GO:0003677">
    <property type="term" value="F:DNA binding"/>
    <property type="evidence" value="ECO:0007669"/>
    <property type="project" value="UniProtKB-KW"/>
</dbReference>
<dbReference type="Pfam" id="PF00172">
    <property type="entry name" value="Zn_clus"/>
    <property type="match status" value="1"/>
</dbReference>
<dbReference type="RefSeq" id="XP_007720379.1">
    <property type="nucleotide sequence ID" value="XM_007722189.1"/>
</dbReference>
<dbReference type="PANTHER" id="PTHR47171">
    <property type="entry name" value="FARA-RELATED"/>
    <property type="match status" value="1"/>
</dbReference>
<dbReference type="Gene3D" id="4.10.240.10">
    <property type="entry name" value="Zn(2)-C6 fungal-type DNA-binding domain"/>
    <property type="match status" value="1"/>
</dbReference>
<evidence type="ECO:0000259" key="8">
    <source>
        <dbReference type="PROSITE" id="PS50048"/>
    </source>
</evidence>
<keyword evidence="4" id="KW-0238">DNA-binding</keyword>
<comment type="caution">
    <text evidence="9">The sequence shown here is derived from an EMBL/GenBank/DDBJ whole genome shotgun (WGS) entry which is preliminary data.</text>
</comment>
<evidence type="ECO:0000313" key="9">
    <source>
        <dbReference type="EMBL" id="EXJ96150.1"/>
    </source>
</evidence>
<name>W9Z2G4_9EURO</name>
<evidence type="ECO:0000256" key="6">
    <source>
        <dbReference type="ARBA" id="ARBA00023242"/>
    </source>
</evidence>
<accession>W9Z2G4</accession>
<keyword evidence="2" id="KW-0862">Zinc</keyword>
<dbReference type="HOGENOM" id="CLU_006329_5_1_1"/>
<feature type="region of interest" description="Disordered" evidence="7">
    <location>
        <begin position="58"/>
        <end position="132"/>
    </location>
</feature>
<evidence type="ECO:0000256" key="3">
    <source>
        <dbReference type="ARBA" id="ARBA00023015"/>
    </source>
</evidence>
<evidence type="ECO:0000256" key="2">
    <source>
        <dbReference type="ARBA" id="ARBA00022833"/>
    </source>
</evidence>
<feature type="domain" description="Zn(2)-C6 fungal-type" evidence="8">
    <location>
        <begin position="18"/>
        <end position="51"/>
    </location>
</feature>
<reference evidence="9 10" key="1">
    <citation type="submission" date="2013-03" db="EMBL/GenBank/DDBJ databases">
        <title>The Genome Sequence of Capronia coronata CBS 617.96.</title>
        <authorList>
            <consortium name="The Broad Institute Genomics Platform"/>
            <person name="Cuomo C."/>
            <person name="de Hoog S."/>
            <person name="Gorbushina A."/>
            <person name="Walker B."/>
            <person name="Young S.K."/>
            <person name="Zeng Q."/>
            <person name="Gargeya S."/>
            <person name="Fitzgerald M."/>
            <person name="Haas B."/>
            <person name="Abouelleil A."/>
            <person name="Allen A.W."/>
            <person name="Alvarado L."/>
            <person name="Arachchi H.M."/>
            <person name="Berlin A.M."/>
            <person name="Chapman S.B."/>
            <person name="Gainer-Dewar J."/>
            <person name="Goldberg J."/>
            <person name="Griggs A."/>
            <person name="Gujja S."/>
            <person name="Hansen M."/>
            <person name="Howarth C."/>
            <person name="Imamovic A."/>
            <person name="Ireland A."/>
            <person name="Larimer J."/>
            <person name="McCowan C."/>
            <person name="Murphy C."/>
            <person name="Pearson M."/>
            <person name="Poon T.W."/>
            <person name="Priest M."/>
            <person name="Roberts A."/>
            <person name="Saif S."/>
            <person name="Shea T."/>
            <person name="Sisk P."/>
            <person name="Sykes S."/>
            <person name="Wortman J."/>
            <person name="Nusbaum C."/>
            <person name="Birren B."/>
        </authorList>
    </citation>
    <scope>NUCLEOTIDE SEQUENCE [LARGE SCALE GENOMIC DNA]</scope>
    <source>
        <strain evidence="9 10">CBS 617.96</strain>
    </source>
</reference>
<gene>
    <name evidence="9" type="ORF">A1O1_01276</name>
</gene>
<evidence type="ECO:0000256" key="1">
    <source>
        <dbReference type="ARBA" id="ARBA00022723"/>
    </source>
</evidence>
<keyword evidence="3" id="KW-0805">Transcription regulation</keyword>
<evidence type="ECO:0000313" key="10">
    <source>
        <dbReference type="Proteomes" id="UP000019484"/>
    </source>
</evidence>
<dbReference type="CDD" id="cd12148">
    <property type="entry name" value="fungal_TF_MHR"/>
    <property type="match status" value="1"/>
</dbReference>
<dbReference type="SUPFAM" id="SSF57701">
    <property type="entry name" value="Zn2/Cys6 DNA-binding domain"/>
    <property type="match status" value="1"/>
</dbReference>
<dbReference type="GO" id="GO:0008270">
    <property type="term" value="F:zinc ion binding"/>
    <property type="evidence" value="ECO:0007669"/>
    <property type="project" value="InterPro"/>
</dbReference>
<dbReference type="SMART" id="SM00906">
    <property type="entry name" value="Fungal_trans"/>
    <property type="match status" value="1"/>
</dbReference>
<keyword evidence="1" id="KW-0479">Metal-binding</keyword>
<evidence type="ECO:0000256" key="7">
    <source>
        <dbReference type="SAM" id="MobiDB-lite"/>
    </source>
</evidence>